<dbReference type="InterPro" id="IPR036322">
    <property type="entry name" value="WD40_repeat_dom_sf"/>
</dbReference>
<dbReference type="InterPro" id="IPR019775">
    <property type="entry name" value="WD40_repeat_CS"/>
</dbReference>
<reference evidence="9" key="1">
    <citation type="submission" date="2021-01" db="EMBL/GenBank/DDBJ databases">
        <authorList>
            <person name="Corre E."/>
            <person name="Pelletier E."/>
            <person name="Niang G."/>
            <person name="Scheremetjew M."/>
            <person name="Finn R."/>
            <person name="Kale V."/>
            <person name="Holt S."/>
            <person name="Cochrane G."/>
            <person name="Meng A."/>
            <person name="Brown T."/>
            <person name="Cohen L."/>
        </authorList>
    </citation>
    <scope>NUCLEOTIDE SEQUENCE</scope>
    <source>
        <strain evidence="9">CCMP325</strain>
    </source>
</reference>
<evidence type="ECO:0000256" key="1">
    <source>
        <dbReference type="ARBA" id="ARBA00022574"/>
    </source>
</evidence>
<dbReference type="Pfam" id="PF00400">
    <property type="entry name" value="WD40"/>
    <property type="match status" value="1"/>
</dbReference>
<keyword evidence="2" id="KW-0677">Repeat</keyword>
<dbReference type="SUPFAM" id="SSF48403">
    <property type="entry name" value="Ankyrin repeat"/>
    <property type="match status" value="3"/>
</dbReference>
<evidence type="ECO:0000313" key="9">
    <source>
        <dbReference type="EMBL" id="CAD8478175.1"/>
    </source>
</evidence>
<keyword evidence="4 5" id="KW-0040">ANK repeat</keyword>
<dbReference type="SUPFAM" id="SSF47473">
    <property type="entry name" value="EF-hand"/>
    <property type="match status" value="1"/>
</dbReference>
<dbReference type="PROSITE" id="PS00018">
    <property type="entry name" value="EF_HAND_1"/>
    <property type="match status" value="1"/>
</dbReference>
<dbReference type="Gene3D" id="1.10.238.10">
    <property type="entry name" value="EF-hand"/>
    <property type="match status" value="1"/>
</dbReference>
<dbReference type="InterPro" id="IPR036770">
    <property type="entry name" value="Ankyrin_rpt-contain_sf"/>
</dbReference>
<organism evidence="9">
    <name type="scientific">Hanusia phi</name>
    <dbReference type="NCBI Taxonomy" id="3032"/>
    <lineage>
        <taxon>Eukaryota</taxon>
        <taxon>Cryptophyceae</taxon>
        <taxon>Pyrenomonadales</taxon>
        <taxon>Geminigeraceae</taxon>
        <taxon>Hanusia</taxon>
    </lineage>
</organism>
<feature type="repeat" description="ANK" evidence="5">
    <location>
        <begin position="1062"/>
        <end position="1094"/>
    </location>
</feature>
<dbReference type="SMART" id="SM00320">
    <property type="entry name" value="WD40"/>
    <property type="match status" value="7"/>
</dbReference>
<dbReference type="GO" id="GO:0005737">
    <property type="term" value="C:cytoplasm"/>
    <property type="evidence" value="ECO:0007669"/>
    <property type="project" value="TreeGrafter"/>
</dbReference>
<feature type="repeat" description="ANK" evidence="5">
    <location>
        <begin position="448"/>
        <end position="480"/>
    </location>
</feature>
<feature type="repeat" description="ANK" evidence="5">
    <location>
        <begin position="1029"/>
        <end position="1061"/>
    </location>
</feature>
<dbReference type="PROSITE" id="PS50222">
    <property type="entry name" value="EF_HAND_2"/>
    <property type="match status" value="2"/>
</dbReference>
<dbReference type="Pfam" id="PF13499">
    <property type="entry name" value="EF-hand_7"/>
    <property type="match status" value="1"/>
</dbReference>
<dbReference type="Gene3D" id="2.130.10.10">
    <property type="entry name" value="YVTN repeat-like/Quinoprotein amine dehydrogenase"/>
    <property type="match status" value="1"/>
</dbReference>
<dbReference type="EMBL" id="HBEO01010375">
    <property type="protein sequence ID" value="CAD8478175.1"/>
    <property type="molecule type" value="Transcribed_RNA"/>
</dbReference>
<feature type="domain" description="EF-hand" evidence="8">
    <location>
        <begin position="252"/>
        <end position="287"/>
    </location>
</feature>
<name>A0A7S0ECM5_9CRYP</name>
<keyword evidence="3" id="KW-0106">Calcium</keyword>
<dbReference type="PANTHER" id="PTHR24198">
    <property type="entry name" value="ANKYRIN REPEAT AND PROTEIN KINASE DOMAIN-CONTAINING PROTEIN"/>
    <property type="match status" value="1"/>
</dbReference>
<dbReference type="InterPro" id="IPR001680">
    <property type="entry name" value="WD40_rpt"/>
</dbReference>
<dbReference type="PROSITE" id="PS50297">
    <property type="entry name" value="ANK_REP_REGION"/>
    <property type="match status" value="5"/>
</dbReference>
<dbReference type="SUPFAM" id="SSF50978">
    <property type="entry name" value="WD40 repeat-like"/>
    <property type="match status" value="1"/>
</dbReference>
<feature type="domain" description="EF-hand" evidence="8">
    <location>
        <begin position="216"/>
        <end position="251"/>
    </location>
</feature>
<dbReference type="PROSITE" id="PS50294">
    <property type="entry name" value="WD_REPEATS_REGION"/>
    <property type="match status" value="1"/>
</dbReference>
<feature type="repeat" description="ANK" evidence="5">
    <location>
        <begin position="377"/>
        <end position="399"/>
    </location>
</feature>
<sequence length="1456" mass="162345">MVDRYVVQRSLDPDLAHEVADQPAFLADVRAQKGSSRMLGVNEALARMRSRRVGGAFVNPGDDVPLRTYDVVEKGFNPESTTQERFIPLGNAKFLAKEFAQVHGESEAAQEFDKYEVEARQAEQEEQERKRKLEEERERMQKELEEEMMRNEQEQNLEVQKRFESWEASFYEDSVGDEQIDEETTQKTEMLKLTLGKQHELPQKLLDDCKRPEDVENLVNYKKQFNEIDFDNSGQIDTYELGVALEKLGIKLSSEQLRALLVDGDKSDDSELDFQEFVAFLKRFESSAKDRAHQSSNRKIFSGFADAVQNMNISFVESEFGSKMVIQRKEVSPWENYMEFPDPLHWAAAKGDLLAVRQFVRGSDGAPEIEPDALNKDGKTPLHYAAIFSQLKIIEYILDPFPHGAGCMVDMSDTNFLTPLFMAVEQGRAEAVELLAKRWANILQTNLAGSTPLHAACMLGQGKVVDHLLSTSAVVSASDDRTIRITSLEKRESLFQLERSRLLARQSGDHQVVRGMQVIQDRIITGNTDGAIHMTSMTTQQSQPCNFIKGLEDVTRVFAGHTGAITCLKMQGSESTNPGKYMVSGSEDTTVRLWDANTARCIRIFQDSRPNQFPSPVVSVDLDVASDRVVHGSRLGICFVWSLSGGNMLKYFTFHQGSAINSIQLESTILLTASNDRTFRIVDLDTHKSRIYKGHDSAVTCAKCRTFRYPVLENSVSNVILSGSGTGELFLWELQTAEGVSKGPYKVFGSENPDENAHRGPVYDVQSVFYRDKCLVIASSTPDSGVKIWDFSAPDAAPLCVTHPHTDDIRHVGFYGMDVNLTDPHGITPLMLAAERGLDQIVESLLTCFDIDPWLGDHKLCHTAVHRAAKNGHARTMQLLLDFDPDLVLCLTADNETVLHLAVEHEARGPACVQLAIQYGVNVNALNKQGESALHRAAALGRYHAVRALSRSKALEVDIVGAEFPVGGEPVGRSSKAPAEQRLPKLVRLPLQYAASSSRWVREETSNDVAPSVRKKRVQLEFRTLRHPMGWTPLHQACAAGRSAVVKVLIDINASIGQADDMGRTALHVACVNGTSDLIGLLLDNRADVVARDLLGIQPLHYAVKVGQEGAVKMIMSKARRRLDLDSLEETDGLSALHLAAQYGLESICYVLLEGGAHVNLLDRNLCTPLHLATQGAISHAVDNSGPPTTQTGLQHAYGRRSTRKLDNWLSHWESSREIRKGLGARRLAELREEVRGSFGHFLETIQVLLDSYARYDVVDARGMTAEDVASSDPVMWPKIQRLLAQNSPDGSTFVQAHDVIKAMYLGEQGVKFEHSNVWRFTSTFRLRCEPGLPVSYGTRAFRTPKTSFDRTEADARDLGQYVIGQAGEINRQGSNLYTLGIEYMEQRSGLPKEARTLLFAWDPSKRTFQSKMNAEVLQLQVGREYEMKVLAVEEWRDVSEGYVIPSCFLTPGGNR</sequence>
<protein>
    <recommendedName>
        <fullName evidence="8">EF-hand domain-containing protein</fullName>
    </recommendedName>
</protein>
<dbReference type="PROSITE" id="PS00678">
    <property type="entry name" value="WD_REPEATS_1"/>
    <property type="match status" value="1"/>
</dbReference>
<evidence type="ECO:0000256" key="7">
    <source>
        <dbReference type="SAM" id="MobiDB-lite"/>
    </source>
</evidence>
<dbReference type="Pfam" id="PF00023">
    <property type="entry name" value="Ank"/>
    <property type="match status" value="1"/>
</dbReference>
<feature type="repeat" description="WD" evidence="6">
    <location>
        <begin position="558"/>
        <end position="604"/>
    </location>
</feature>
<dbReference type="InterPro" id="IPR002110">
    <property type="entry name" value="Ankyrin_rpt"/>
</dbReference>
<evidence type="ECO:0000256" key="5">
    <source>
        <dbReference type="PROSITE-ProRule" id="PRU00023"/>
    </source>
</evidence>
<evidence type="ECO:0000256" key="3">
    <source>
        <dbReference type="ARBA" id="ARBA00022837"/>
    </source>
</evidence>
<dbReference type="PANTHER" id="PTHR24198:SF165">
    <property type="entry name" value="ANKYRIN REPEAT-CONTAINING PROTEIN-RELATED"/>
    <property type="match status" value="1"/>
</dbReference>
<accession>A0A7S0ECM5</accession>
<dbReference type="SMART" id="SM00054">
    <property type="entry name" value="EFh"/>
    <property type="match status" value="2"/>
</dbReference>
<evidence type="ECO:0000256" key="2">
    <source>
        <dbReference type="ARBA" id="ARBA00022737"/>
    </source>
</evidence>
<evidence type="ECO:0000256" key="6">
    <source>
        <dbReference type="PROSITE-ProRule" id="PRU00221"/>
    </source>
</evidence>
<dbReference type="Gene3D" id="1.25.40.20">
    <property type="entry name" value="Ankyrin repeat-containing domain"/>
    <property type="match status" value="4"/>
</dbReference>
<dbReference type="InterPro" id="IPR011992">
    <property type="entry name" value="EF-hand-dom_pair"/>
</dbReference>
<feature type="region of interest" description="Disordered" evidence="7">
    <location>
        <begin position="118"/>
        <end position="137"/>
    </location>
</feature>
<dbReference type="Pfam" id="PF12796">
    <property type="entry name" value="Ank_2"/>
    <property type="match status" value="5"/>
</dbReference>
<dbReference type="InterPro" id="IPR015943">
    <property type="entry name" value="WD40/YVTN_repeat-like_dom_sf"/>
</dbReference>
<proteinExistence type="predicted"/>
<dbReference type="InterPro" id="IPR018247">
    <property type="entry name" value="EF_Hand_1_Ca_BS"/>
</dbReference>
<gene>
    <name evidence="9" type="ORF">HPHI1048_LOCUS7259</name>
</gene>
<dbReference type="PROSITE" id="PS50088">
    <property type="entry name" value="ANK_REPEAT"/>
    <property type="match status" value="6"/>
</dbReference>
<feature type="repeat" description="ANK" evidence="5">
    <location>
        <begin position="894"/>
        <end position="928"/>
    </location>
</feature>
<dbReference type="PROSITE" id="PS50082">
    <property type="entry name" value="WD_REPEATS_2"/>
    <property type="match status" value="1"/>
</dbReference>
<evidence type="ECO:0000256" key="4">
    <source>
        <dbReference type="ARBA" id="ARBA00023043"/>
    </source>
</evidence>
<dbReference type="CDD" id="cd00051">
    <property type="entry name" value="EFh"/>
    <property type="match status" value="1"/>
</dbReference>
<evidence type="ECO:0000259" key="8">
    <source>
        <dbReference type="PROSITE" id="PS50222"/>
    </source>
</evidence>
<dbReference type="GO" id="GO:0005509">
    <property type="term" value="F:calcium ion binding"/>
    <property type="evidence" value="ECO:0007669"/>
    <property type="project" value="InterPro"/>
</dbReference>
<dbReference type="InterPro" id="IPR002048">
    <property type="entry name" value="EF_hand_dom"/>
</dbReference>
<dbReference type="SMART" id="SM00248">
    <property type="entry name" value="ANK"/>
    <property type="match status" value="12"/>
</dbReference>
<feature type="repeat" description="ANK" evidence="5">
    <location>
        <begin position="1132"/>
        <end position="1164"/>
    </location>
</feature>
<keyword evidence="1 6" id="KW-0853">WD repeat</keyword>